<dbReference type="RefSeq" id="WP_010652975.1">
    <property type="nucleotide sequence ID" value="NZ_JAPHOO010000001.1"/>
</dbReference>
<organism evidence="1 2">
    <name type="scientific">Fluoribacter dumoffii</name>
    <dbReference type="NCBI Taxonomy" id="463"/>
    <lineage>
        <taxon>Bacteria</taxon>
        <taxon>Pseudomonadati</taxon>
        <taxon>Pseudomonadota</taxon>
        <taxon>Gammaproteobacteria</taxon>
        <taxon>Legionellales</taxon>
        <taxon>Legionellaceae</taxon>
        <taxon>Fluoribacter</taxon>
    </lineage>
</organism>
<name>A0A377G774_9GAMM</name>
<accession>A0A377G774</accession>
<dbReference type="AlphaFoldDB" id="A0A377G774"/>
<dbReference type="Proteomes" id="UP000254554">
    <property type="component" value="Unassembled WGS sequence"/>
</dbReference>
<protein>
    <submittedName>
        <fullName evidence="1">Uncharacterized protein</fullName>
    </submittedName>
</protein>
<dbReference type="STRING" id="1094715.GCA_000236165_01685"/>
<sequence length="244" mass="29124">MHNIELLAIHDQKTNGMAICLKPKVPYIITPSLVHEVRKLQNKIAEQYYTRPWEGVYYILWYLHNDTAPWIGLDYHFIQEALTSHRERQMEHYIETVFELLFINYVGFDLPLINCSIVNRKLSGVSQDFFYVNRINFIKHYSCSNILPFNKLNFNSGIRNTSFPLKLYTRNYFYSYNSIDLKSMKKILSSYRYEPIPKSQQDEIKFLFNQISQETIEKIYQLASEKMNVLKRFALMQSRANNSR</sequence>
<reference evidence="1 2" key="1">
    <citation type="submission" date="2018-06" db="EMBL/GenBank/DDBJ databases">
        <authorList>
            <consortium name="Pathogen Informatics"/>
            <person name="Doyle S."/>
        </authorList>
    </citation>
    <scope>NUCLEOTIDE SEQUENCE [LARGE SCALE GENOMIC DNA]</scope>
    <source>
        <strain evidence="1 2">NCTC11370</strain>
    </source>
</reference>
<gene>
    <name evidence="1" type="ORF">NCTC11370_00736</name>
</gene>
<evidence type="ECO:0000313" key="1">
    <source>
        <dbReference type="EMBL" id="STO20677.1"/>
    </source>
</evidence>
<keyword evidence="2" id="KW-1185">Reference proteome</keyword>
<evidence type="ECO:0000313" key="2">
    <source>
        <dbReference type="Proteomes" id="UP000254554"/>
    </source>
</evidence>
<dbReference type="OrthoDB" id="5636353at2"/>
<dbReference type="EMBL" id="UGGT01000001">
    <property type="protein sequence ID" value="STO20677.1"/>
    <property type="molecule type" value="Genomic_DNA"/>
</dbReference>
<proteinExistence type="predicted"/>
<dbReference type="GeneID" id="93292645"/>